<dbReference type="RefSeq" id="WP_098316908.1">
    <property type="nucleotide sequence ID" value="NZ_NTYF01000023.1"/>
</dbReference>
<organism evidence="1 2">
    <name type="scientific">Bacillus thuringiensis</name>
    <dbReference type="NCBI Taxonomy" id="1428"/>
    <lineage>
        <taxon>Bacteria</taxon>
        <taxon>Bacillati</taxon>
        <taxon>Bacillota</taxon>
        <taxon>Bacilli</taxon>
        <taxon>Bacillales</taxon>
        <taxon>Bacillaceae</taxon>
        <taxon>Bacillus</taxon>
        <taxon>Bacillus cereus group</taxon>
    </lineage>
</organism>
<evidence type="ECO:0000313" key="1">
    <source>
        <dbReference type="EMBL" id="PER55556.1"/>
    </source>
</evidence>
<comment type="caution">
    <text evidence="1">The sequence shown here is derived from an EMBL/GenBank/DDBJ whole genome shotgun (WGS) entry which is preliminary data.</text>
</comment>
<name>A0ABD6S6X1_BACTU</name>
<accession>A0ABD6S6X1</accession>
<evidence type="ECO:0000313" key="2">
    <source>
        <dbReference type="Proteomes" id="UP000219897"/>
    </source>
</evidence>
<sequence length="152" mass="17499">MLFGLLKKKKVAVYDPVDEVMQRSQYMTAKDARMFTKFREGNMFVPTFKNRSVAEVVNEVLKEVDRFTKQSQLRPVDSASIVYTADILRSLNADYRTRVLSPEETDKVMRHYADCRATVMCAIEVLEKLGYAVRVMSMADGCRETSVLSVHW</sequence>
<gene>
    <name evidence="1" type="ORF">CN495_07325</name>
</gene>
<dbReference type="EMBL" id="NTYF01000023">
    <property type="protein sequence ID" value="PER55556.1"/>
    <property type="molecule type" value="Genomic_DNA"/>
</dbReference>
<proteinExistence type="predicted"/>
<reference evidence="1 2" key="1">
    <citation type="submission" date="2017-09" db="EMBL/GenBank/DDBJ databases">
        <title>Large-scale bioinformatics analysis of Bacillus genomes uncovers conserved roles of natural products in bacterial physiology.</title>
        <authorList>
            <consortium name="Agbiome Team Llc"/>
            <person name="Bleich R.M."/>
            <person name="Kirk G.J."/>
            <person name="Santa Maria K.C."/>
            <person name="Allen S.E."/>
            <person name="Farag S."/>
            <person name="Shank E.A."/>
            <person name="Bowers A."/>
        </authorList>
    </citation>
    <scope>NUCLEOTIDE SEQUENCE [LARGE SCALE GENOMIC DNA]</scope>
    <source>
        <strain evidence="1 2">AFS005140</strain>
    </source>
</reference>
<protein>
    <submittedName>
        <fullName evidence="1">Uncharacterized protein</fullName>
    </submittedName>
</protein>
<dbReference type="Proteomes" id="UP000219897">
    <property type="component" value="Unassembled WGS sequence"/>
</dbReference>
<dbReference type="AlphaFoldDB" id="A0ABD6S6X1"/>